<organism evidence="2 3">
    <name type="scientific">Ectothiorhodospira mobilis</name>
    <dbReference type="NCBI Taxonomy" id="195064"/>
    <lineage>
        <taxon>Bacteria</taxon>
        <taxon>Pseudomonadati</taxon>
        <taxon>Pseudomonadota</taxon>
        <taxon>Gammaproteobacteria</taxon>
        <taxon>Chromatiales</taxon>
        <taxon>Ectothiorhodospiraceae</taxon>
        <taxon>Ectothiorhodospira</taxon>
    </lineage>
</organism>
<name>A0A1I4SCP1_ECTMO</name>
<evidence type="ECO:0000313" key="3">
    <source>
        <dbReference type="Proteomes" id="UP000199556"/>
    </source>
</evidence>
<feature type="transmembrane region" description="Helical" evidence="1">
    <location>
        <begin position="90"/>
        <end position="114"/>
    </location>
</feature>
<accession>A0A1I4SCP1</accession>
<dbReference type="AlphaFoldDB" id="A0A1I4SCP1"/>
<evidence type="ECO:0000256" key="1">
    <source>
        <dbReference type="SAM" id="Phobius"/>
    </source>
</evidence>
<reference evidence="2 3" key="1">
    <citation type="submission" date="2016-10" db="EMBL/GenBank/DDBJ databases">
        <authorList>
            <person name="de Groot N.N."/>
        </authorList>
    </citation>
    <scope>NUCLEOTIDE SEQUENCE [LARGE SCALE GENOMIC DNA]</scope>
    <source>
        <strain evidence="2 3">DSM 4180</strain>
    </source>
</reference>
<dbReference type="RefSeq" id="WP_090486692.1">
    <property type="nucleotide sequence ID" value="NZ_FOUO01000015.1"/>
</dbReference>
<protein>
    <submittedName>
        <fullName evidence="2">Uncharacterized protein</fullName>
    </submittedName>
</protein>
<sequence length="139" mass="15175">MAFSITGILFVMLEFFRGMLWFLIPLILLDLILLGWYFKRISGRRNKAGLAFKTSIGFGVFAFVITLILLPGSTHATWGDLIGWIDYFSLILVSLGMGAAGAVAIFPVMLHLVGIGPRKEAVQKTQATRPGQTADENAG</sequence>
<dbReference type="EMBL" id="FOUO01000015">
    <property type="protein sequence ID" value="SFM62252.1"/>
    <property type="molecule type" value="Genomic_DNA"/>
</dbReference>
<gene>
    <name evidence="2" type="ORF">SAMN05421721_11534</name>
</gene>
<dbReference type="Proteomes" id="UP000199556">
    <property type="component" value="Unassembled WGS sequence"/>
</dbReference>
<dbReference type="OrthoDB" id="5797051at2"/>
<keyword evidence="1" id="KW-0812">Transmembrane</keyword>
<feature type="transmembrane region" description="Helical" evidence="1">
    <location>
        <begin position="20"/>
        <end position="38"/>
    </location>
</feature>
<keyword evidence="3" id="KW-1185">Reference proteome</keyword>
<evidence type="ECO:0000313" key="2">
    <source>
        <dbReference type="EMBL" id="SFM62252.1"/>
    </source>
</evidence>
<keyword evidence="1" id="KW-0472">Membrane</keyword>
<keyword evidence="1" id="KW-1133">Transmembrane helix</keyword>
<dbReference type="STRING" id="195064.SAMN05421721_11534"/>
<feature type="transmembrane region" description="Helical" evidence="1">
    <location>
        <begin position="50"/>
        <end position="70"/>
    </location>
</feature>
<proteinExistence type="predicted"/>